<name>A0A8D8QFI9_9HEMI</name>
<dbReference type="AlphaFoldDB" id="A0A8D8QFI9"/>
<accession>A0A8D8QFI9</accession>
<evidence type="ECO:0000313" key="1">
    <source>
        <dbReference type="EMBL" id="CAG6630966.1"/>
    </source>
</evidence>
<organism evidence="1">
    <name type="scientific">Cacopsylla melanoneura</name>
    <dbReference type="NCBI Taxonomy" id="428564"/>
    <lineage>
        <taxon>Eukaryota</taxon>
        <taxon>Metazoa</taxon>
        <taxon>Ecdysozoa</taxon>
        <taxon>Arthropoda</taxon>
        <taxon>Hexapoda</taxon>
        <taxon>Insecta</taxon>
        <taxon>Pterygota</taxon>
        <taxon>Neoptera</taxon>
        <taxon>Paraneoptera</taxon>
        <taxon>Hemiptera</taxon>
        <taxon>Sternorrhyncha</taxon>
        <taxon>Psylloidea</taxon>
        <taxon>Psyllidae</taxon>
        <taxon>Psyllinae</taxon>
        <taxon>Cacopsylla</taxon>
    </lineage>
</organism>
<protein>
    <submittedName>
        <fullName evidence="1">Uncharacterized protein</fullName>
    </submittedName>
</protein>
<dbReference type="EMBL" id="HBUF01075345">
    <property type="protein sequence ID" value="CAG6630966.1"/>
    <property type="molecule type" value="Transcribed_RNA"/>
</dbReference>
<proteinExistence type="predicted"/>
<sequence>MNVSCIKKQVKIKNISCSSFQKYLSSFHRGVSKMFPSSLFLFSLPVYLTKCKMLLQAILIESRYSSIFDFLFVCYSIRVSVTTYCSVPIGSIFLGKQVSNYWELLDVVLLD</sequence>
<reference evidence="1" key="1">
    <citation type="submission" date="2021-05" db="EMBL/GenBank/DDBJ databases">
        <authorList>
            <person name="Alioto T."/>
            <person name="Alioto T."/>
            <person name="Gomez Garrido J."/>
        </authorList>
    </citation>
    <scope>NUCLEOTIDE SEQUENCE</scope>
</reference>